<name>A0A8S1MVV4_PARPR</name>
<dbReference type="GO" id="GO:0005525">
    <property type="term" value="F:GTP binding"/>
    <property type="evidence" value="ECO:0007669"/>
    <property type="project" value="InterPro"/>
</dbReference>
<dbReference type="EMBL" id="CAJJDM010000075">
    <property type="protein sequence ID" value="CAD8084320.1"/>
    <property type="molecule type" value="Genomic_DNA"/>
</dbReference>
<evidence type="ECO:0000313" key="5">
    <source>
        <dbReference type="Proteomes" id="UP000688137"/>
    </source>
</evidence>
<dbReference type="AlphaFoldDB" id="A0A8S1MVV4"/>
<dbReference type="Pfam" id="PF01926">
    <property type="entry name" value="MMR_HSR1"/>
    <property type="match status" value="1"/>
</dbReference>
<evidence type="ECO:0000256" key="1">
    <source>
        <dbReference type="SAM" id="Coils"/>
    </source>
</evidence>
<keyword evidence="1" id="KW-0175">Coiled coil</keyword>
<dbReference type="CDD" id="cd00882">
    <property type="entry name" value="Ras_like_GTPase"/>
    <property type="match status" value="1"/>
</dbReference>
<evidence type="ECO:0000259" key="3">
    <source>
        <dbReference type="Pfam" id="PF01926"/>
    </source>
</evidence>
<keyword evidence="5" id="KW-1185">Reference proteome</keyword>
<dbReference type="InterPro" id="IPR006073">
    <property type="entry name" value="GTP-bd"/>
</dbReference>
<reference evidence="4" key="1">
    <citation type="submission" date="2021-01" db="EMBL/GenBank/DDBJ databases">
        <authorList>
            <consortium name="Genoscope - CEA"/>
            <person name="William W."/>
        </authorList>
    </citation>
    <scope>NUCLEOTIDE SEQUENCE</scope>
</reference>
<accession>A0A8S1MVV4</accession>
<gene>
    <name evidence="4" type="ORF">PPRIM_AZ9-3.1.T0720002</name>
</gene>
<feature type="region of interest" description="Disordered" evidence="2">
    <location>
        <begin position="718"/>
        <end position="746"/>
    </location>
</feature>
<sequence length="746" mass="88141">MQKILENEFDFSCIQQHGLPICALILDPKLNAKERLLCSQCINNLEKEENILGWRKVIDRMKSHLEDKYQINSKLISSLLLLLKQMKSNLEQLQESMMNQLQNIEEIIDKWKKELQKETNLLESHQILDELDYLFGNQQSKVSFEEQLLRELKKINSNHIVKIQQEMKFFKKFEQYKICLNILNSIKEQKYYSQTYQQINQMENEAEINNNEQSDFFKNSSNKKIDQDIIKSNTGQFVQQQYEQRQIQQRKVEIIELKQGLSLPLIKLQTNKDGDPQYQYEGQQRNDKIQYKKIIFIGQRDEGKTTLLNAFVNYYFGITWDDNFRLIVANQVQTTDISHYYIEPFKLRKFGIHLIDTPGNYGQNDRQTINKVSTFIQDNYNTIDIIVVCFKATNVRLNVEANQMLQSIVQIIGQQIARKIIVARTFYSGGGEVDQSILTSEQSPFYQLSQYLNEDFSLEFNAQSIVKITQNQSAKVYHDISISNFKKIENLIMSNIYNINQKGINSISNQTQQLQKFNNVDSYSEVYQSSYNQLKLLFLQNLKVYFSNQKQPENNQQQLIYAELQKYSLYQVCALNCKQCQITCFVGFKSLLVANDFLNKEINGKCYCGCSMQNMIAMNEQWFYKENNVQYWKDNQGCIKILYEYLYKLFQRKEKKDQSQINEQQFIEILEKEEYQNQQIIQQFKMIFLQQIQKQQIQSTPIVNQQSNQVQYNQYNQNISSSSSNQNQQQQNNQASQKSSNGKKNN</sequence>
<dbReference type="Proteomes" id="UP000688137">
    <property type="component" value="Unassembled WGS sequence"/>
</dbReference>
<protein>
    <recommendedName>
        <fullName evidence="3">G domain-containing protein</fullName>
    </recommendedName>
</protein>
<evidence type="ECO:0000256" key="2">
    <source>
        <dbReference type="SAM" id="MobiDB-lite"/>
    </source>
</evidence>
<feature type="domain" description="G" evidence="3">
    <location>
        <begin position="293"/>
        <end position="405"/>
    </location>
</feature>
<evidence type="ECO:0000313" key="4">
    <source>
        <dbReference type="EMBL" id="CAD8084320.1"/>
    </source>
</evidence>
<comment type="caution">
    <text evidence="4">The sequence shown here is derived from an EMBL/GenBank/DDBJ whole genome shotgun (WGS) entry which is preliminary data.</text>
</comment>
<proteinExistence type="predicted"/>
<dbReference type="OMA" id="FEQYKIC"/>
<feature type="coiled-coil region" evidence="1">
    <location>
        <begin position="76"/>
        <end position="128"/>
    </location>
</feature>
<organism evidence="4 5">
    <name type="scientific">Paramecium primaurelia</name>
    <dbReference type="NCBI Taxonomy" id="5886"/>
    <lineage>
        <taxon>Eukaryota</taxon>
        <taxon>Sar</taxon>
        <taxon>Alveolata</taxon>
        <taxon>Ciliophora</taxon>
        <taxon>Intramacronucleata</taxon>
        <taxon>Oligohymenophorea</taxon>
        <taxon>Peniculida</taxon>
        <taxon>Parameciidae</taxon>
        <taxon>Paramecium</taxon>
    </lineage>
</organism>